<dbReference type="RefSeq" id="WP_020995614.1">
    <property type="nucleotide sequence ID" value="NZ_KI392035.1"/>
</dbReference>
<dbReference type="EMBL" id="ACDN02000023">
    <property type="protein sequence ID" value="EEO24302.2"/>
    <property type="molecule type" value="Genomic_DNA"/>
</dbReference>
<evidence type="ECO:0000313" key="6">
    <source>
        <dbReference type="Proteomes" id="UP000005085"/>
    </source>
</evidence>
<dbReference type="InterPro" id="IPR029151">
    <property type="entry name" value="Sensor-like_sf"/>
</dbReference>
<evidence type="ECO:0000256" key="2">
    <source>
        <dbReference type="PROSITE-ProRule" id="PRU00284"/>
    </source>
</evidence>
<evidence type="ECO:0000256" key="1">
    <source>
        <dbReference type="ARBA" id="ARBA00023224"/>
    </source>
</evidence>
<dbReference type="AlphaFoldDB" id="C3XH13"/>
<keyword evidence="3" id="KW-0812">Transmembrane</keyword>
<comment type="caution">
    <text evidence="5">The sequence shown here is derived from an EMBL/GenBank/DDBJ whole genome shotgun (WGS) entry which is preliminary data.</text>
</comment>
<dbReference type="SUPFAM" id="SSF103190">
    <property type="entry name" value="Sensory domain-like"/>
    <property type="match status" value="1"/>
</dbReference>
<gene>
    <name evidence="5" type="ORF">HRAG_01359</name>
</gene>
<keyword evidence="6" id="KW-1185">Reference proteome</keyword>
<name>C3XH13_9HELI</name>
<dbReference type="Gene3D" id="3.30.450.20">
    <property type="entry name" value="PAS domain"/>
    <property type="match status" value="1"/>
</dbReference>
<accession>C3XH13</accession>
<proteinExistence type="predicted"/>
<protein>
    <recommendedName>
        <fullName evidence="4">Methyl-accepting transducer domain-containing protein</fullName>
    </recommendedName>
</protein>
<keyword evidence="1 2" id="KW-0807">Transducer</keyword>
<dbReference type="PANTHER" id="PTHR32089">
    <property type="entry name" value="METHYL-ACCEPTING CHEMOTAXIS PROTEIN MCPB"/>
    <property type="match status" value="1"/>
</dbReference>
<dbReference type="Gene3D" id="1.10.287.950">
    <property type="entry name" value="Methyl-accepting chemotaxis protein"/>
    <property type="match status" value="1"/>
</dbReference>
<dbReference type="eggNOG" id="COG0840">
    <property type="taxonomic scope" value="Bacteria"/>
</dbReference>
<reference evidence="5 6" key="1">
    <citation type="journal article" date="2014" name="Genome Announc.">
        <title>Draft genome sequences of six enterohepatic helicobacter species isolated from humans and one from rhesus macaques.</title>
        <authorList>
            <person name="Shen Z."/>
            <person name="Sheh A."/>
            <person name="Young S.K."/>
            <person name="Abouelliel A."/>
            <person name="Ward D.V."/>
            <person name="Earl A.M."/>
            <person name="Fox J.G."/>
        </authorList>
    </citation>
    <scope>NUCLEOTIDE SEQUENCE [LARGE SCALE GENOMIC DNA]</scope>
    <source>
        <strain evidence="5 6">ATCC 43879</strain>
    </source>
</reference>
<evidence type="ECO:0000313" key="5">
    <source>
        <dbReference type="EMBL" id="EEO24302.2"/>
    </source>
</evidence>
<feature type="transmembrane region" description="Helical" evidence="3">
    <location>
        <begin position="300"/>
        <end position="318"/>
    </location>
</feature>
<dbReference type="PROSITE" id="PS50111">
    <property type="entry name" value="CHEMOTAXIS_TRANSDUC_2"/>
    <property type="match status" value="1"/>
</dbReference>
<dbReference type="Gene3D" id="1.20.120.1530">
    <property type="match status" value="1"/>
</dbReference>
<keyword evidence="3" id="KW-0472">Membrane</keyword>
<dbReference type="Proteomes" id="UP000005085">
    <property type="component" value="Unassembled WGS sequence"/>
</dbReference>
<dbReference type="GO" id="GO:0007165">
    <property type="term" value="P:signal transduction"/>
    <property type="evidence" value="ECO:0007669"/>
    <property type="project" value="UniProtKB-KW"/>
</dbReference>
<dbReference type="PANTHER" id="PTHR32089:SF112">
    <property type="entry name" value="LYSOZYME-LIKE PROTEIN-RELATED"/>
    <property type="match status" value="1"/>
</dbReference>
<organism evidence="5 6">
    <name type="scientific">Helicobacter bilis ATCC 43879</name>
    <dbReference type="NCBI Taxonomy" id="613026"/>
    <lineage>
        <taxon>Bacteria</taxon>
        <taxon>Pseudomonadati</taxon>
        <taxon>Campylobacterota</taxon>
        <taxon>Epsilonproteobacteria</taxon>
        <taxon>Campylobacterales</taxon>
        <taxon>Helicobacteraceae</taxon>
        <taxon>Helicobacter</taxon>
    </lineage>
</organism>
<dbReference type="Pfam" id="PF00015">
    <property type="entry name" value="MCPsignal"/>
    <property type="match status" value="1"/>
</dbReference>
<dbReference type="CDD" id="cd12913">
    <property type="entry name" value="PDC1_MCP_like"/>
    <property type="match status" value="1"/>
</dbReference>
<dbReference type="HOGENOM" id="CLU_000445_107_30_7"/>
<evidence type="ECO:0000259" key="4">
    <source>
        <dbReference type="PROSITE" id="PS50111"/>
    </source>
</evidence>
<evidence type="ECO:0000256" key="3">
    <source>
        <dbReference type="SAM" id="Phobius"/>
    </source>
</evidence>
<dbReference type="GO" id="GO:0016020">
    <property type="term" value="C:membrane"/>
    <property type="evidence" value="ECO:0007669"/>
    <property type="project" value="InterPro"/>
</dbReference>
<sequence length="668" mass="73614">MQSIKSKVSLIVMLLMLIGLGVQQTINMISSKNNLLEKTIESEIDYVQMASLATDMFSQDRIDSLELMAKHILSLPEEKLESTEALVKNVGPLLFGFKLGGAHLAAYIGVADGSMIVSDIESDAAKVLFRTYGKGTGKVESYDSRTRGWYKSAVQSNSAIMTPVYEDFVSKLPTFTFSIPLVKNGRVLGVLSIDTPLSNLQSQFDKMPARIFGLDSEQAVFVSTDKTMSLLNTTEGLKKYYQYAVEAGDMQPFTYISSSGVERLGVCRHIDKNSVHYSICAGENMDKVVSNSRKGLEMRILALVIIGLIMIAVIYVVIQKFLTPISIISQGLQNFFAYINHKSDNAPLIKVKSKDELGKMAQEINENILLIHKELEEDKRFIDEALQVANEAKHGNFANQIRANTSSPQFNELKNIFNDLLNILDLHLTKVSNTLSTYANNDYTMRANVDGLEGKILEMATNINHLGTSISTMLGDSSEIAKQLGSNADQLFSMVQSLISTSQSQVTSLQENTKSVENINSSMQHIEDSMGELTREADEIKSVINIIKDIADQTNLLALNAAIEAARAGEHGRGFAVVADEVRNLAERTNKSLGEIEQNANALIQSVSDMSQSIKDQTQGIAHIRDITNQLESITQENAAIANQTDAIAQNMQSIVQDIVEDSKKHKF</sequence>
<keyword evidence="3" id="KW-1133">Transmembrane helix</keyword>
<dbReference type="InterPro" id="IPR004089">
    <property type="entry name" value="MCPsignal_dom"/>
</dbReference>
<feature type="domain" description="Methyl-accepting transducer" evidence="4">
    <location>
        <begin position="469"/>
        <end position="668"/>
    </location>
</feature>
<dbReference type="SMART" id="SM00283">
    <property type="entry name" value="MA"/>
    <property type="match status" value="1"/>
</dbReference>
<dbReference type="Pfam" id="PF22673">
    <property type="entry name" value="MCP-like_PDC_1"/>
    <property type="match status" value="1"/>
</dbReference>
<dbReference type="SUPFAM" id="SSF58104">
    <property type="entry name" value="Methyl-accepting chemotaxis protein (MCP) signaling domain"/>
    <property type="match status" value="1"/>
</dbReference>